<dbReference type="EMBL" id="JARKIB010000094">
    <property type="protein sequence ID" value="KAJ7742546.1"/>
    <property type="molecule type" value="Genomic_DNA"/>
</dbReference>
<sequence>LLNAKIDAAISSILQNFKSPGGVGVAVVQKSRENGWVVETKGHGIAKVDGTKVTSDTLFNIGSNSK</sequence>
<dbReference type="AlphaFoldDB" id="A0AAD7IHS5"/>
<feature type="non-terminal residue" evidence="1">
    <location>
        <position position="66"/>
    </location>
</feature>
<dbReference type="Gene3D" id="3.40.710.10">
    <property type="entry name" value="DD-peptidase/beta-lactamase superfamily"/>
    <property type="match status" value="1"/>
</dbReference>
<feature type="non-terminal residue" evidence="1">
    <location>
        <position position="1"/>
    </location>
</feature>
<evidence type="ECO:0000313" key="2">
    <source>
        <dbReference type="Proteomes" id="UP001215598"/>
    </source>
</evidence>
<protein>
    <submittedName>
        <fullName evidence="1">Uncharacterized protein</fullName>
    </submittedName>
</protein>
<evidence type="ECO:0000313" key="1">
    <source>
        <dbReference type="EMBL" id="KAJ7742546.1"/>
    </source>
</evidence>
<dbReference type="InterPro" id="IPR012338">
    <property type="entry name" value="Beta-lactam/transpept-like"/>
</dbReference>
<reference evidence="1" key="1">
    <citation type="submission" date="2023-03" db="EMBL/GenBank/DDBJ databases">
        <title>Massive genome expansion in bonnet fungi (Mycena s.s.) driven by repeated elements and novel gene families across ecological guilds.</title>
        <authorList>
            <consortium name="Lawrence Berkeley National Laboratory"/>
            <person name="Harder C.B."/>
            <person name="Miyauchi S."/>
            <person name="Viragh M."/>
            <person name="Kuo A."/>
            <person name="Thoen E."/>
            <person name="Andreopoulos B."/>
            <person name="Lu D."/>
            <person name="Skrede I."/>
            <person name="Drula E."/>
            <person name="Henrissat B."/>
            <person name="Morin E."/>
            <person name="Kohler A."/>
            <person name="Barry K."/>
            <person name="LaButti K."/>
            <person name="Morin E."/>
            <person name="Salamov A."/>
            <person name="Lipzen A."/>
            <person name="Mereny Z."/>
            <person name="Hegedus B."/>
            <person name="Baldrian P."/>
            <person name="Stursova M."/>
            <person name="Weitz H."/>
            <person name="Taylor A."/>
            <person name="Grigoriev I.V."/>
            <person name="Nagy L.G."/>
            <person name="Martin F."/>
            <person name="Kauserud H."/>
        </authorList>
    </citation>
    <scope>NUCLEOTIDE SEQUENCE</scope>
    <source>
        <strain evidence="1">CBHHK182m</strain>
    </source>
</reference>
<accession>A0AAD7IHS5</accession>
<proteinExistence type="predicted"/>
<keyword evidence="2" id="KW-1185">Reference proteome</keyword>
<organism evidence="1 2">
    <name type="scientific">Mycena metata</name>
    <dbReference type="NCBI Taxonomy" id="1033252"/>
    <lineage>
        <taxon>Eukaryota</taxon>
        <taxon>Fungi</taxon>
        <taxon>Dikarya</taxon>
        <taxon>Basidiomycota</taxon>
        <taxon>Agaricomycotina</taxon>
        <taxon>Agaricomycetes</taxon>
        <taxon>Agaricomycetidae</taxon>
        <taxon>Agaricales</taxon>
        <taxon>Marasmiineae</taxon>
        <taxon>Mycenaceae</taxon>
        <taxon>Mycena</taxon>
    </lineage>
</organism>
<dbReference type="SUPFAM" id="SSF56601">
    <property type="entry name" value="beta-lactamase/transpeptidase-like"/>
    <property type="match status" value="1"/>
</dbReference>
<comment type="caution">
    <text evidence="1">The sequence shown here is derived from an EMBL/GenBank/DDBJ whole genome shotgun (WGS) entry which is preliminary data.</text>
</comment>
<dbReference type="Proteomes" id="UP001215598">
    <property type="component" value="Unassembled WGS sequence"/>
</dbReference>
<gene>
    <name evidence="1" type="ORF">B0H16DRAFT_1251218</name>
</gene>
<name>A0AAD7IHS5_9AGAR</name>